<dbReference type="AlphaFoldDB" id="A0AAV3NJ13"/>
<dbReference type="Proteomes" id="UP001454036">
    <property type="component" value="Unassembled WGS sequence"/>
</dbReference>
<feature type="region of interest" description="Disordered" evidence="1">
    <location>
        <begin position="1"/>
        <end position="35"/>
    </location>
</feature>
<dbReference type="EMBL" id="BAABME010000055">
    <property type="protein sequence ID" value="GAA0139066.1"/>
    <property type="molecule type" value="Genomic_DNA"/>
</dbReference>
<name>A0AAV3NJ13_LITER</name>
<evidence type="ECO:0000313" key="3">
    <source>
        <dbReference type="Proteomes" id="UP001454036"/>
    </source>
</evidence>
<gene>
    <name evidence="2" type="ORF">LIER_00689</name>
</gene>
<proteinExistence type="predicted"/>
<sequence length="114" mass="12539">MPHLPSGSLPGDGTDSGPKALNASHSLDRRSDALDNARVEACEEERALRLQTSPKDFSKRKAEDTAQKLKAVEEAVPGQIAEEIRGYHFSEGFRKEAGKDVGYCLCRLAKLTRR</sequence>
<keyword evidence="3" id="KW-1185">Reference proteome</keyword>
<comment type="caution">
    <text evidence="2">The sequence shown here is derived from an EMBL/GenBank/DDBJ whole genome shotgun (WGS) entry which is preliminary data.</text>
</comment>
<organism evidence="2 3">
    <name type="scientific">Lithospermum erythrorhizon</name>
    <name type="common">Purple gromwell</name>
    <name type="synonym">Lithospermum officinale var. erythrorhizon</name>
    <dbReference type="NCBI Taxonomy" id="34254"/>
    <lineage>
        <taxon>Eukaryota</taxon>
        <taxon>Viridiplantae</taxon>
        <taxon>Streptophyta</taxon>
        <taxon>Embryophyta</taxon>
        <taxon>Tracheophyta</taxon>
        <taxon>Spermatophyta</taxon>
        <taxon>Magnoliopsida</taxon>
        <taxon>eudicotyledons</taxon>
        <taxon>Gunneridae</taxon>
        <taxon>Pentapetalae</taxon>
        <taxon>asterids</taxon>
        <taxon>lamiids</taxon>
        <taxon>Boraginales</taxon>
        <taxon>Boraginaceae</taxon>
        <taxon>Boraginoideae</taxon>
        <taxon>Lithospermeae</taxon>
        <taxon>Lithospermum</taxon>
    </lineage>
</organism>
<protein>
    <submittedName>
        <fullName evidence="2">Uncharacterized protein</fullName>
    </submittedName>
</protein>
<evidence type="ECO:0000313" key="2">
    <source>
        <dbReference type="EMBL" id="GAA0139066.1"/>
    </source>
</evidence>
<accession>A0AAV3NJ13</accession>
<reference evidence="2 3" key="1">
    <citation type="submission" date="2024-01" db="EMBL/GenBank/DDBJ databases">
        <title>The complete chloroplast genome sequence of Lithospermum erythrorhizon: insights into the phylogenetic relationship among Boraginaceae species and the maternal lineages of purple gromwells.</title>
        <authorList>
            <person name="Okada T."/>
            <person name="Watanabe K."/>
        </authorList>
    </citation>
    <scope>NUCLEOTIDE SEQUENCE [LARGE SCALE GENOMIC DNA]</scope>
</reference>
<evidence type="ECO:0000256" key="1">
    <source>
        <dbReference type="SAM" id="MobiDB-lite"/>
    </source>
</evidence>
<feature type="compositionally biased region" description="Basic and acidic residues" evidence="1">
    <location>
        <begin position="26"/>
        <end position="35"/>
    </location>
</feature>